<comment type="caution">
    <text evidence="1">The sequence shown here is derived from an EMBL/GenBank/DDBJ whole genome shotgun (WGS) entry which is preliminary data.</text>
</comment>
<dbReference type="OrthoDB" id="9091421at2"/>
<accession>A0A158KQX8</accession>
<keyword evidence="2" id="KW-1185">Reference proteome</keyword>
<sequence length="90" mass="10205">MRRDLDAAPPTKPCALSADQVTGIFDIWSDLQREPLDLRERYIELHHRCAGRYTLATLFAALNLGEVRSRANNACDRSRPLHDDAKQVSD</sequence>
<dbReference type="Proteomes" id="UP000054770">
    <property type="component" value="Unassembled WGS sequence"/>
</dbReference>
<protein>
    <submittedName>
        <fullName evidence="1">Uncharacterized protein</fullName>
    </submittedName>
</protein>
<dbReference type="AlphaFoldDB" id="A0A158KQX8"/>
<reference evidence="1" key="1">
    <citation type="submission" date="2016-01" db="EMBL/GenBank/DDBJ databases">
        <authorList>
            <person name="Peeters C."/>
        </authorList>
    </citation>
    <scope>NUCLEOTIDE SEQUENCE [LARGE SCALE GENOMIC DNA]</scope>
    <source>
        <strain evidence="1">LMG 22940</strain>
    </source>
</reference>
<dbReference type="EMBL" id="FCON02000139">
    <property type="protein sequence ID" value="SAL83527.1"/>
    <property type="molecule type" value="Genomic_DNA"/>
</dbReference>
<dbReference type="RefSeq" id="WP_125483139.1">
    <property type="nucleotide sequence ID" value="NZ_FCON02000139.1"/>
</dbReference>
<organism evidence="1 2">
    <name type="scientific">Caballeronia choica</name>
    <dbReference type="NCBI Taxonomy" id="326476"/>
    <lineage>
        <taxon>Bacteria</taxon>
        <taxon>Pseudomonadati</taxon>
        <taxon>Pseudomonadota</taxon>
        <taxon>Betaproteobacteria</taxon>
        <taxon>Burkholderiales</taxon>
        <taxon>Burkholderiaceae</taxon>
        <taxon>Caballeronia</taxon>
    </lineage>
</organism>
<proteinExistence type="predicted"/>
<name>A0A158KQX8_9BURK</name>
<evidence type="ECO:0000313" key="2">
    <source>
        <dbReference type="Proteomes" id="UP000054770"/>
    </source>
</evidence>
<gene>
    <name evidence="1" type="ORF">AWB68_06946</name>
</gene>
<evidence type="ECO:0000313" key="1">
    <source>
        <dbReference type="EMBL" id="SAL83527.1"/>
    </source>
</evidence>